<protein>
    <recommendedName>
        <fullName evidence="4">DUF1360 domain-containing protein</fullName>
    </recommendedName>
</protein>
<keyword evidence="1" id="KW-1133">Transmembrane helix</keyword>
<dbReference type="Proteomes" id="UP000180253">
    <property type="component" value="Unassembled WGS sequence"/>
</dbReference>
<feature type="transmembrane region" description="Helical" evidence="1">
    <location>
        <begin position="88"/>
        <end position="109"/>
    </location>
</feature>
<dbReference type="OrthoDB" id="7860961at2"/>
<gene>
    <name evidence="2" type="ORF">BIW53_04115</name>
</gene>
<sequence>MNLTLVVVGLSLHILIWEKLPDWGNWFNWLVERLPKPLRYLYDSWRCPYCFGFWVALLLHGLTGEYTLESLRDMPAYLDVITMPVAWLLDSLATALLIMLGSLTIKALAGPAIKGHEMTQAFRNAKTKE</sequence>
<reference evidence="2 3" key="1">
    <citation type="submission" date="2016-10" db="EMBL/GenBank/DDBJ databases">
        <title>Pseudoalteromonas amylolytica sp. nov., isolated from the surface seawater.</title>
        <authorList>
            <person name="Wu Y.-H."/>
            <person name="Cheng H."/>
            <person name="Jin X.-B."/>
            <person name="Wang C.-S."/>
            <person name="Xu X.-W."/>
        </authorList>
    </citation>
    <scope>NUCLEOTIDE SEQUENCE [LARGE SCALE GENOMIC DNA]</scope>
    <source>
        <strain evidence="2 3">JCM 12483</strain>
    </source>
</reference>
<dbReference type="STRING" id="327939.BIW53_04115"/>
<dbReference type="EMBL" id="MNAN01000026">
    <property type="protein sequence ID" value="OHU96521.1"/>
    <property type="molecule type" value="Genomic_DNA"/>
</dbReference>
<accession>A0A1S1NCQ4</accession>
<feature type="transmembrane region" description="Helical" evidence="1">
    <location>
        <begin position="49"/>
        <end position="68"/>
    </location>
</feature>
<evidence type="ECO:0000313" key="2">
    <source>
        <dbReference type="EMBL" id="OHU96521.1"/>
    </source>
</evidence>
<dbReference type="AlphaFoldDB" id="A0A1S1NCQ4"/>
<keyword evidence="1" id="KW-0812">Transmembrane</keyword>
<evidence type="ECO:0000313" key="3">
    <source>
        <dbReference type="Proteomes" id="UP000180253"/>
    </source>
</evidence>
<organism evidence="2 3">
    <name type="scientific">Pseudoalteromonas byunsanensis</name>
    <dbReference type="NCBI Taxonomy" id="327939"/>
    <lineage>
        <taxon>Bacteria</taxon>
        <taxon>Pseudomonadati</taxon>
        <taxon>Pseudomonadota</taxon>
        <taxon>Gammaproteobacteria</taxon>
        <taxon>Alteromonadales</taxon>
        <taxon>Pseudoalteromonadaceae</taxon>
        <taxon>Pseudoalteromonas</taxon>
    </lineage>
</organism>
<name>A0A1S1NCQ4_9GAMM</name>
<evidence type="ECO:0008006" key="4">
    <source>
        <dbReference type="Google" id="ProtNLM"/>
    </source>
</evidence>
<keyword evidence="3" id="KW-1185">Reference proteome</keyword>
<proteinExistence type="predicted"/>
<evidence type="ECO:0000256" key="1">
    <source>
        <dbReference type="SAM" id="Phobius"/>
    </source>
</evidence>
<keyword evidence="1" id="KW-0472">Membrane</keyword>
<dbReference type="RefSeq" id="WP_070990550.1">
    <property type="nucleotide sequence ID" value="NZ_CBCSHD010000001.1"/>
</dbReference>
<comment type="caution">
    <text evidence="2">The sequence shown here is derived from an EMBL/GenBank/DDBJ whole genome shotgun (WGS) entry which is preliminary data.</text>
</comment>